<feature type="transmembrane region" description="Helical" evidence="1">
    <location>
        <begin position="498"/>
        <end position="518"/>
    </location>
</feature>
<keyword evidence="1" id="KW-0812">Transmembrane</keyword>
<dbReference type="AlphaFoldDB" id="A0A914XLG6"/>
<keyword evidence="1" id="KW-0472">Membrane</keyword>
<accession>A0A914XLG6</accession>
<feature type="transmembrane region" description="Helical" evidence="1">
    <location>
        <begin position="352"/>
        <end position="373"/>
    </location>
</feature>
<evidence type="ECO:0000313" key="2">
    <source>
        <dbReference type="Proteomes" id="UP000887566"/>
    </source>
</evidence>
<feature type="transmembrane region" description="Helical" evidence="1">
    <location>
        <begin position="180"/>
        <end position="201"/>
    </location>
</feature>
<organism evidence="2 3">
    <name type="scientific">Plectus sambesii</name>
    <dbReference type="NCBI Taxonomy" id="2011161"/>
    <lineage>
        <taxon>Eukaryota</taxon>
        <taxon>Metazoa</taxon>
        <taxon>Ecdysozoa</taxon>
        <taxon>Nematoda</taxon>
        <taxon>Chromadorea</taxon>
        <taxon>Plectida</taxon>
        <taxon>Plectina</taxon>
        <taxon>Plectoidea</taxon>
        <taxon>Plectidae</taxon>
        <taxon>Plectus</taxon>
    </lineage>
</organism>
<keyword evidence="2" id="KW-1185">Reference proteome</keyword>
<feature type="transmembrane region" description="Helical" evidence="1">
    <location>
        <begin position="249"/>
        <end position="274"/>
    </location>
</feature>
<feature type="transmembrane region" description="Helical" evidence="1">
    <location>
        <begin position="77"/>
        <end position="94"/>
    </location>
</feature>
<reference evidence="3" key="1">
    <citation type="submission" date="2022-11" db="UniProtKB">
        <authorList>
            <consortium name="WormBaseParasite"/>
        </authorList>
    </citation>
    <scope>IDENTIFICATION</scope>
</reference>
<feature type="transmembrane region" description="Helical" evidence="1">
    <location>
        <begin position="385"/>
        <end position="404"/>
    </location>
</feature>
<evidence type="ECO:0000256" key="1">
    <source>
        <dbReference type="SAM" id="Phobius"/>
    </source>
</evidence>
<sequence length="748" mass="81417">MSRRSAYSCQLQACNSVLIVLGLIAVGLAGSQFSDIAIDNYREIDLRLLNWIHVLTGVVGIYSVVRKYGSIAIKTLYSVSIVIGICTAIFYGFTTAKVAKVYNELRGYSQKEGFEEDGYSNDAQLNIGKLVVCGIMIGVGALAAVVSLIAQTLLEKLAINYIPPATKQHIRALQRNKTRLMTIAVIKLLAGCGTLALATYLEYQYGMEGRDQYIVIALDHIAAVFAVCSAFIDLCAITGYRQNLLNLKVSVVISVVTAVWCLKAVDYMMATYFVNDLQSYLTYNGQQNDASASKEAGQKFITVIVHAGLIVCLMVLFFLSTVAAVQAGSCMELGYGGRAVKADRGLTMQRRCLGVLHVLWGLLCVALLTISLLDVPFSDGFADGDLLWLAVLFIATGLVSAGHASSLTTSVFVMSVLSLATAAEQLALSINRVYQSSTREEYFSDTNTVFTGRVVLYSVQTGVLLAECVTSLATAILFGRALVRLPSAIDQHSNVPHVCLSFGILFYAIMLTGVRVVFELGRWRYDAQPLVRTFVRIGNGPVAFATFVVQLCCSCRDRLLLPASILQTVVAALALFVIAPCTTNLYFLFATFPDKAEPSPLLRLSDNERLFLTIALILTAVCALACVLATAFGTFSALRSSHLLHRKATMSATVSPIYDERANGKVVVPLRGESDSSVNLYWTADENPYYYNPQRYYGHPYQIESGFYGYAVAGAPRMRISSAAQTRIGHVFDNGRYAIAYPTSSTAR</sequence>
<name>A0A914XLG6_9BILA</name>
<keyword evidence="1" id="KW-1133">Transmembrane helix</keyword>
<feature type="transmembrane region" description="Helical" evidence="1">
    <location>
        <begin position="303"/>
        <end position="331"/>
    </location>
</feature>
<dbReference type="WBParaSite" id="PSAMB.scaffold841size40474.g9180.t1">
    <property type="protein sequence ID" value="PSAMB.scaffold841size40474.g9180.t1"/>
    <property type="gene ID" value="PSAMB.scaffold841size40474.g9180"/>
</dbReference>
<protein>
    <submittedName>
        <fullName evidence="3">Uncharacterized protein</fullName>
    </submittedName>
</protein>
<feature type="transmembrane region" description="Helical" evidence="1">
    <location>
        <begin position="48"/>
        <end position="65"/>
    </location>
</feature>
<feature type="transmembrane region" description="Helical" evidence="1">
    <location>
        <begin position="565"/>
        <end position="590"/>
    </location>
</feature>
<feature type="transmembrane region" description="Helical" evidence="1">
    <location>
        <begin position="454"/>
        <end position="478"/>
    </location>
</feature>
<feature type="transmembrane region" description="Helical" evidence="1">
    <location>
        <begin position="12"/>
        <end position="33"/>
    </location>
</feature>
<feature type="transmembrane region" description="Helical" evidence="1">
    <location>
        <begin position="213"/>
        <end position="237"/>
    </location>
</feature>
<proteinExistence type="predicted"/>
<evidence type="ECO:0000313" key="3">
    <source>
        <dbReference type="WBParaSite" id="PSAMB.scaffold841size40474.g9180.t1"/>
    </source>
</evidence>
<feature type="transmembrane region" description="Helical" evidence="1">
    <location>
        <begin position="610"/>
        <end position="638"/>
    </location>
</feature>
<feature type="transmembrane region" description="Helical" evidence="1">
    <location>
        <begin position="127"/>
        <end position="150"/>
    </location>
</feature>
<dbReference type="Proteomes" id="UP000887566">
    <property type="component" value="Unplaced"/>
</dbReference>